<name>A0A6S7FJX8_9BURK</name>
<accession>A0A6S7FJX8</accession>
<reference evidence="2 3" key="1">
    <citation type="submission" date="2020-04" db="EMBL/GenBank/DDBJ databases">
        <authorList>
            <person name="De Canck E."/>
        </authorList>
    </citation>
    <scope>NUCLEOTIDE SEQUENCE [LARGE SCALE GENOMIC DNA]</scope>
    <source>
        <strain evidence="2 3">LMG 6000</strain>
    </source>
</reference>
<dbReference type="AlphaFoldDB" id="A0A6S7FJX8"/>
<gene>
    <name evidence="2" type="ORF">LMG6000_06465</name>
</gene>
<evidence type="ECO:0000313" key="3">
    <source>
        <dbReference type="Proteomes" id="UP000494183"/>
    </source>
</evidence>
<dbReference type="EMBL" id="CADILH010000017">
    <property type="protein sequence ID" value="CAB3940341.1"/>
    <property type="molecule type" value="Genomic_DNA"/>
</dbReference>
<evidence type="ECO:0000256" key="1">
    <source>
        <dbReference type="SAM" id="MobiDB-lite"/>
    </source>
</evidence>
<keyword evidence="3" id="KW-1185">Reference proteome</keyword>
<evidence type="ECO:0000313" key="2">
    <source>
        <dbReference type="EMBL" id="CAB3940341.1"/>
    </source>
</evidence>
<organism evidence="2 3">
    <name type="scientific">Achromobacter insolitus</name>
    <dbReference type="NCBI Taxonomy" id="217204"/>
    <lineage>
        <taxon>Bacteria</taxon>
        <taxon>Pseudomonadati</taxon>
        <taxon>Pseudomonadota</taxon>
        <taxon>Betaproteobacteria</taxon>
        <taxon>Burkholderiales</taxon>
        <taxon>Alcaligenaceae</taxon>
        <taxon>Achromobacter</taxon>
    </lineage>
</organism>
<sequence length="53" mass="5907">MPHGAGHFRRHGATRLTRQPPKTRANPASAPSASVFRIAELSRSFCIFYVLKL</sequence>
<dbReference type="Proteomes" id="UP000494183">
    <property type="component" value="Unassembled WGS sequence"/>
</dbReference>
<proteinExistence type="predicted"/>
<protein>
    <submittedName>
        <fullName evidence="2">Uncharacterized protein</fullName>
    </submittedName>
</protein>
<feature type="region of interest" description="Disordered" evidence="1">
    <location>
        <begin position="1"/>
        <end position="32"/>
    </location>
</feature>
<feature type="compositionally biased region" description="Basic residues" evidence="1">
    <location>
        <begin position="1"/>
        <end position="13"/>
    </location>
</feature>